<gene>
    <name evidence="1" type="ORF">POCTA_138.1.T1500007</name>
</gene>
<organism evidence="1 2">
    <name type="scientific">Paramecium octaurelia</name>
    <dbReference type="NCBI Taxonomy" id="43137"/>
    <lineage>
        <taxon>Eukaryota</taxon>
        <taxon>Sar</taxon>
        <taxon>Alveolata</taxon>
        <taxon>Ciliophora</taxon>
        <taxon>Intramacronucleata</taxon>
        <taxon>Oligohymenophorea</taxon>
        <taxon>Peniculida</taxon>
        <taxon>Parameciidae</taxon>
        <taxon>Paramecium</taxon>
    </lineage>
</organism>
<evidence type="ECO:0000313" key="1">
    <source>
        <dbReference type="EMBL" id="CAD8210126.1"/>
    </source>
</evidence>
<dbReference type="OrthoDB" id="10614687at2759"/>
<evidence type="ECO:0000313" key="2">
    <source>
        <dbReference type="Proteomes" id="UP000683925"/>
    </source>
</evidence>
<dbReference type="AlphaFoldDB" id="A0A8S1Y6R8"/>
<dbReference type="Proteomes" id="UP000683925">
    <property type="component" value="Unassembled WGS sequence"/>
</dbReference>
<keyword evidence="2" id="KW-1185">Reference proteome</keyword>
<comment type="caution">
    <text evidence="1">The sequence shown here is derived from an EMBL/GenBank/DDBJ whole genome shotgun (WGS) entry which is preliminary data.</text>
</comment>
<accession>A0A8S1Y6R8</accession>
<proteinExistence type="predicted"/>
<dbReference type="EMBL" id="CAJJDP010000152">
    <property type="protein sequence ID" value="CAD8210126.1"/>
    <property type="molecule type" value="Genomic_DNA"/>
</dbReference>
<sequence length="303" mass="33289">MSSPTTIEVNPRIQPESVLVSLPVLELLLSELFGQTTTFVGFHEQRYAVKVQQSPSFKVSAVVAVQAPLTVEQTLYFFQSQTQAAYVRQVFVFESIQHLSLAYVQALASPPAAAQLVIKEHFPVVVPPVVVSVQTQIPSVPLELQAVLVVYVEQLALAMQAVPFETQLATPQQAQVVVPFGISEQTLVLQLPVASAATQKQDPSVPPATLQAPQVVQLLQAPLTRHLTPSDVHVFNLEEHSDSVVKFRSEHCSSLHYFAVSSQLQLPVDVINPLASFNVPSLFLWHQFWVYVEHAANGIHPAN</sequence>
<reference evidence="1" key="1">
    <citation type="submission" date="2021-01" db="EMBL/GenBank/DDBJ databases">
        <authorList>
            <consortium name="Genoscope - CEA"/>
            <person name="William W."/>
        </authorList>
    </citation>
    <scope>NUCLEOTIDE SEQUENCE</scope>
</reference>
<protein>
    <submittedName>
        <fullName evidence="1">Uncharacterized protein</fullName>
    </submittedName>
</protein>
<name>A0A8S1Y6R8_PAROT</name>